<comment type="caution">
    <text evidence="1">The sequence shown here is derived from an EMBL/GenBank/DDBJ whole genome shotgun (WGS) entry which is preliminary data.</text>
</comment>
<dbReference type="AlphaFoldDB" id="A0A9P8Q6F3"/>
<organism evidence="1 2">
    <name type="scientific">Wickerhamomyces pijperi</name>
    <name type="common">Yeast</name>
    <name type="synonym">Pichia pijperi</name>
    <dbReference type="NCBI Taxonomy" id="599730"/>
    <lineage>
        <taxon>Eukaryota</taxon>
        <taxon>Fungi</taxon>
        <taxon>Dikarya</taxon>
        <taxon>Ascomycota</taxon>
        <taxon>Saccharomycotina</taxon>
        <taxon>Saccharomycetes</taxon>
        <taxon>Phaffomycetales</taxon>
        <taxon>Wickerhamomycetaceae</taxon>
        <taxon>Wickerhamomyces</taxon>
    </lineage>
</organism>
<sequence>MEHLLEEQLHWSQIFWRKTEILALIEIPIAMKNKDVVRHINRVVGLWFHGKVNVWALCSLNSNSASVSVSSNTAVSEPLATNNGSVSSDSEADGIRSWFGCSNTWKGEASWIVSCSSRRRTLSCVRSELGAVIGFVINSKLANV</sequence>
<dbReference type="EMBL" id="JAEUBG010002286">
    <property type="protein sequence ID" value="KAH3684881.1"/>
    <property type="molecule type" value="Genomic_DNA"/>
</dbReference>
<protein>
    <submittedName>
        <fullName evidence="1">Uncharacterized protein</fullName>
    </submittedName>
</protein>
<accession>A0A9P8Q6F3</accession>
<gene>
    <name evidence="1" type="ORF">WICPIJ_004143</name>
</gene>
<evidence type="ECO:0000313" key="2">
    <source>
        <dbReference type="Proteomes" id="UP000774326"/>
    </source>
</evidence>
<reference evidence="1" key="1">
    <citation type="journal article" date="2021" name="Open Biol.">
        <title>Shared evolutionary footprints suggest mitochondrial oxidative damage underlies multiple complex I losses in fungi.</title>
        <authorList>
            <person name="Schikora-Tamarit M.A."/>
            <person name="Marcet-Houben M."/>
            <person name="Nosek J."/>
            <person name="Gabaldon T."/>
        </authorList>
    </citation>
    <scope>NUCLEOTIDE SEQUENCE</scope>
    <source>
        <strain evidence="1">CBS2887</strain>
    </source>
</reference>
<proteinExistence type="predicted"/>
<evidence type="ECO:0000313" key="1">
    <source>
        <dbReference type="EMBL" id="KAH3684881.1"/>
    </source>
</evidence>
<reference evidence="1" key="2">
    <citation type="submission" date="2021-01" db="EMBL/GenBank/DDBJ databases">
        <authorList>
            <person name="Schikora-Tamarit M.A."/>
        </authorList>
    </citation>
    <scope>NUCLEOTIDE SEQUENCE</scope>
    <source>
        <strain evidence="1">CBS2887</strain>
    </source>
</reference>
<dbReference type="Proteomes" id="UP000774326">
    <property type="component" value="Unassembled WGS sequence"/>
</dbReference>
<name>A0A9P8Q6F3_WICPI</name>
<keyword evidence="2" id="KW-1185">Reference proteome</keyword>